<dbReference type="GO" id="GO:0051607">
    <property type="term" value="P:defense response to virus"/>
    <property type="evidence" value="ECO:0007669"/>
    <property type="project" value="UniProtKB-KW"/>
</dbReference>
<evidence type="ECO:0000256" key="8">
    <source>
        <dbReference type="SAM" id="Phobius"/>
    </source>
</evidence>
<feature type="transmembrane region" description="Helical" evidence="8">
    <location>
        <begin position="62"/>
        <end position="86"/>
    </location>
</feature>
<keyword evidence="11" id="KW-1185">Reference proteome</keyword>
<dbReference type="GO" id="GO:0000166">
    <property type="term" value="F:nucleotide binding"/>
    <property type="evidence" value="ECO:0007669"/>
    <property type="project" value="UniProtKB-KW"/>
</dbReference>
<keyword evidence="6" id="KW-0051">Antiviral defense</keyword>
<comment type="subcellular location">
    <subcellularLocation>
        <location evidence="1">Cell membrane</location>
    </subcellularLocation>
</comment>
<dbReference type="EMBL" id="JAGSOG010000201">
    <property type="protein sequence ID" value="MBR7837405.1"/>
    <property type="molecule type" value="Genomic_DNA"/>
</dbReference>
<keyword evidence="4" id="KW-0547">Nucleotide-binding</keyword>
<feature type="domain" description="Pycsar effector protein" evidence="9">
    <location>
        <begin position="17"/>
        <end position="166"/>
    </location>
</feature>
<organism evidence="10 11">
    <name type="scientific">Actinospica durhamensis</name>
    <dbReference type="NCBI Taxonomy" id="1508375"/>
    <lineage>
        <taxon>Bacteria</taxon>
        <taxon>Bacillati</taxon>
        <taxon>Actinomycetota</taxon>
        <taxon>Actinomycetes</taxon>
        <taxon>Catenulisporales</taxon>
        <taxon>Actinospicaceae</taxon>
        <taxon>Actinospica</taxon>
    </lineage>
</organism>
<protein>
    <recommendedName>
        <fullName evidence="9">Pycsar effector protein domain-containing protein</fullName>
    </recommendedName>
</protein>
<evidence type="ECO:0000256" key="2">
    <source>
        <dbReference type="ARBA" id="ARBA00022475"/>
    </source>
</evidence>
<dbReference type="Proteomes" id="UP000675781">
    <property type="component" value="Unassembled WGS sequence"/>
</dbReference>
<feature type="transmembrane region" description="Helical" evidence="8">
    <location>
        <begin position="145"/>
        <end position="167"/>
    </location>
</feature>
<dbReference type="RefSeq" id="WP_212531873.1">
    <property type="nucleotide sequence ID" value="NZ_JAGSOG010000201.1"/>
</dbReference>
<evidence type="ECO:0000256" key="7">
    <source>
        <dbReference type="ARBA" id="ARBA00023136"/>
    </source>
</evidence>
<sequence length="168" mass="17739">MPAPNPSGAAASPLPALRYLIDQAEHAIDRADSKATALGAASIAVFAVLNPRQSLHHGATAAMLNALLIVGRICWVVAVLALAAAVKPRLRPVSPGPHAVSFLDLSEKFDAERLRSLVRRAGDTDDWLLVQAHVLGRIALAKFRLIQLGMALLTFSGLTGALVAMTLR</sequence>
<reference evidence="10" key="1">
    <citation type="submission" date="2021-04" db="EMBL/GenBank/DDBJ databases">
        <title>Genome based classification of Actinospica acidithermotolerans sp. nov., an actinobacterium isolated from an Indonesian hot spring.</title>
        <authorList>
            <person name="Kusuma A.B."/>
            <person name="Putra K.E."/>
            <person name="Nafisah S."/>
            <person name="Loh J."/>
            <person name="Nouioui I."/>
            <person name="Goodfellow M."/>
        </authorList>
    </citation>
    <scope>NUCLEOTIDE SEQUENCE</scope>
    <source>
        <strain evidence="10">CSCA 57</strain>
    </source>
</reference>
<evidence type="ECO:0000313" key="11">
    <source>
        <dbReference type="Proteomes" id="UP000675781"/>
    </source>
</evidence>
<keyword evidence="5 8" id="KW-1133">Transmembrane helix</keyword>
<keyword evidence="2" id="KW-1003">Cell membrane</keyword>
<evidence type="ECO:0000256" key="5">
    <source>
        <dbReference type="ARBA" id="ARBA00022989"/>
    </source>
</evidence>
<keyword evidence="3 8" id="KW-0812">Transmembrane</keyword>
<keyword evidence="7 8" id="KW-0472">Membrane</keyword>
<accession>A0A941IQ95</accession>
<comment type="caution">
    <text evidence="10">The sequence shown here is derived from an EMBL/GenBank/DDBJ whole genome shotgun (WGS) entry which is preliminary data.</text>
</comment>
<name>A0A941IQ95_9ACTN</name>
<dbReference type="Pfam" id="PF18967">
    <property type="entry name" value="PycTM"/>
    <property type="match status" value="1"/>
</dbReference>
<gene>
    <name evidence="10" type="ORF">KDL01_29265</name>
</gene>
<evidence type="ECO:0000313" key="10">
    <source>
        <dbReference type="EMBL" id="MBR7837405.1"/>
    </source>
</evidence>
<dbReference type="AlphaFoldDB" id="A0A941IQ95"/>
<evidence type="ECO:0000256" key="4">
    <source>
        <dbReference type="ARBA" id="ARBA00022741"/>
    </source>
</evidence>
<proteinExistence type="predicted"/>
<evidence type="ECO:0000259" key="9">
    <source>
        <dbReference type="Pfam" id="PF18967"/>
    </source>
</evidence>
<evidence type="ECO:0000256" key="1">
    <source>
        <dbReference type="ARBA" id="ARBA00004236"/>
    </source>
</evidence>
<dbReference type="InterPro" id="IPR043760">
    <property type="entry name" value="PycTM_dom"/>
</dbReference>
<evidence type="ECO:0000256" key="6">
    <source>
        <dbReference type="ARBA" id="ARBA00023118"/>
    </source>
</evidence>
<evidence type="ECO:0000256" key="3">
    <source>
        <dbReference type="ARBA" id="ARBA00022692"/>
    </source>
</evidence>
<dbReference type="GO" id="GO:0005886">
    <property type="term" value="C:plasma membrane"/>
    <property type="evidence" value="ECO:0007669"/>
    <property type="project" value="UniProtKB-SubCell"/>
</dbReference>